<name>A0A4V3UMU7_9EURO</name>
<accession>A0A4V3UMU7</accession>
<evidence type="ECO:0000313" key="1">
    <source>
        <dbReference type="EMBL" id="THC88664.1"/>
    </source>
</evidence>
<organism evidence="1 2">
    <name type="scientific">Aspergillus tanneri</name>
    <dbReference type="NCBI Taxonomy" id="1220188"/>
    <lineage>
        <taxon>Eukaryota</taxon>
        <taxon>Fungi</taxon>
        <taxon>Dikarya</taxon>
        <taxon>Ascomycota</taxon>
        <taxon>Pezizomycotina</taxon>
        <taxon>Eurotiomycetes</taxon>
        <taxon>Eurotiomycetidae</taxon>
        <taxon>Eurotiales</taxon>
        <taxon>Aspergillaceae</taxon>
        <taxon>Aspergillus</taxon>
        <taxon>Aspergillus subgen. Circumdati</taxon>
    </lineage>
</organism>
<comment type="caution">
    <text evidence="1">The sequence shown here is derived from an EMBL/GenBank/DDBJ whole genome shotgun (WGS) entry which is preliminary data.</text>
</comment>
<dbReference type="VEuPathDB" id="FungiDB:EYZ11_011890"/>
<proteinExistence type="predicted"/>
<evidence type="ECO:0000313" key="2">
    <source>
        <dbReference type="Proteomes" id="UP000308092"/>
    </source>
</evidence>
<dbReference type="EMBL" id="SOSA01000793">
    <property type="protein sequence ID" value="THC88664.1"/>
    <property type="molecule type" value="Genomic_DNA"/>
</dbReference>
<protein>
    <submittedName>
        <fullName evidence="1">Uncharacterized protein</fullName>
    </submittedName>
</protein>
<dbReference type="Proteomes" id="UP000308092">
    <property type="component" value="Unassembled WGS sequence"/>
</dbReference>
<dbReference type="AlphaFoldDB" id="A0A4V3UMU7"/>
<gene>
    <name evidence="1" type="ORF">EYZ11_011890</name>
</gene>
<sequence length="30" mass="3346">MVVVLTNHHSAWQALFRLPGSGAEIPRTQE</sequence>
<reference evidence="1 2" key="1">
    <citation type="submission" date="2019-03" db="EMBL/GenBank/DDBJ databases">
        <title>The genome sequence of a newly discovered highly antifungal drug resistant Aspergillus species, Aspergillus tanneri NIH 1004.</title>
        <authorList>
            <person name="Mounaud S."/>
            <person name="Singh I."/>
            <person name="Joardar V."/>
            <person name="Pakala S."/>
            <person name="Pakala S."/>
            <person name="Venepally P."/>
            <person name="Hoover J."/>
            <person name="Nierman W."/>
            <person name="Chung J."/>
            <person name="Losada L."/>
        </authorList>
    </citation>
    <scope>NUCLEOTIDE SEQUENCE [LARGE SCALE GENOMIC DNA]</scope>
    <source>
        <strain evidence="1 2">NIH1004</strain>
    </source>
</reference>
<keyword evidence="2" id="KW-1185">Reference proteome</keyword>